<evidence type="ECO:0000256" key="1">
    <source>
        <dbReference type="ARBA" id="ARBA00005187"/>
    </source>
</evidence>
<dbReference type="EMBL" id="CZBX01000001">
    <property type="protein sequence ID" value="CUQ81188.1"/>
    <property type="molecule type" value="Genomic_DNA"/>
</dbReference>
<dbReference type="GO" id="GO:0005524">
    <property type="term" value="F:ATP binding"/>
    <property type="evidence" value="ECO:0007669"/>
    <property type="project" value="UniProtKB-KW"/>
</dbReference>
<keyword evidence="5 10" id="KW-0067">ATP-binding</keyword>
<dbReference type="SUPFAM" id="SSF56235">
    <property type="entry name" value="N-terminal nucleophile aminohydrolases (Ntn hydrolases)"/>
    <property type="match status" value="1"/>
</dbReference>
<evidence type="ECO:0000256" key="7">
    <source>
        <dbReference type="ARBA" id="ARBA00022962"/>
    </source>
</evidence>
<organism evidence="13 14">
    <name type="scientific">[Ruminococcus] torques</name>
    <dbReference type="NCBI Taxonomy" id="33039"/>
    <lineage>
        <taxon>Bacteria</taxon>
        <taxon>Bacillati</taxon>
        <taxon>Bacillota</taxon>
        <taxon>Clostridia</taxon>
        <taxon>Lachnospirales</taxon>
        <taxon>Lachnospiraceae</taxon>
        <taxon>Mediterraneibacter</taxon>
    </lineage>
</organism>
<sequence>MCGFAGFVGEVDDREQVLVNMMNTIVHRGPDSAGKYVDEDAALGFRRLSIIDLSSVGDQPLYNEDRSMVLVFNGEIYNYQDLREELKAAGHEFVSNTDSETLIHGYEEWGEKLVDRLRGMYAFAIWDTKKKRLFAARDIFGIKPLYYANMNGTLMFASEIKAFMEHPKFEKVFNEEALGNYLSFQFVPTNETFFKGVFCVQPGHYFIYENGKMNITRYFEPHFTGDCKKPFKEVVDDVERVMKDSVEKHKISDVEVASYLSSGVDSSYLTYLGQVDRTFTVGFDEGKYSEIQDAKEFAASINMKNDAKVISPEEYWDKLSDIQYYMDEPVADPAAIALYFLSAEASKKVKVVLSGEGSDELFGGYNIYCEPLEHTSFNKIPMPVRRFLGAFAERCLPRGMKGRGFLMRHGKTLEERYFANATNIFTEREANRILKKGCKPGIQKVTKPLYARVKGKDPVTKMQYVDLHLWLVHDILMKGDKMGMANSLEVRVPFLDREVLELAETLPLKYKVRAPKTKVALRAAAERHIRSKTAEKKKLGFPIPIRVWLKEEKYYNIVKEMFESDAAKKFFDTKLLLKMLDDHKNGKNTNEKTDNSRKIWTVYIFLVWYDRFFEHGKPVHPAMSVQ</sequence>
<evidence type="ECO:0000256" key="5">
    <source>
        <dbReference type="ARBA" id="ARBA00022840"/>
    </source>
</evidence>
<comment type="pathway">
    <text evidence="1">Amino-acid biosynthesis; L-asparagine biosynthesis; L-asparagine from L-aspartate (L-Gln route): step 1/1.</text>
</comment>
<feature type="site" description="Important for beta-aspartyl-AMP intermediate formation" evidence="11">
    <location>
        <position position="356"/>
    </location>
</feature>
<evidence type="ECO:0000259" key="12">
    <source>
        <dbReference type="PROSITE" id="PS51278"/>
    </source>
</evidence>
<comment type="similarity">
    <text evidence="2">Belongs to the asparagine synthetase family.</text>
</comment>
<evidence type="ECO:0000256" key="6">
    <source>
        <dbReference type="ARBA" id="ARBA00022888"/>
    </source>
</evidence>
<dbReference type="GO" id="GO:0004066">
    <property type="term" value="F:asparagine synthase (glutamine-hydrolyzing) activity"/>
    <property type="evidence" value="ECO:0007669"/>
    <property type="project" value="UniProtKB-EC"/>
</dbReference>
<evidence type="ECO:0000256" key="8">
    <source>
        <dbReference type="ARBA" id="ARBA00048741"/>
    </source>
</evidence>
<dbReference type="GeneID" id="303257697"/>
<evidence type="ECO:0000256" key="4">
    <source>
        <dbReference type="ARBA" id="ARBA00022741"/>
    </source>
</evidence>
<evidence type="ECO:0000256" key="11">
    <source>
        <dbReference type="PIRSR" id="PIRSR001589-3"/>
    </source>
</evidence>
<dbReference type="NCBIfam" id="TIGR01536">
    <property type="entry name" value="asn_synth_AEB"/>
    <property type="match status" value="1"/>
</dbReference>
<dbReference type="PIRSF" id="PIRSF001589">
    <property type="entry name" value="Asn_synthetase_glu-h"/>
    <property type="match status" value="1"/>
</dbReference>
<dbReference type="PANTHER" id="PTHR43284:SF1">
    <property type="entry name" value="ASPARAGINE SYNTHETASE"/>
    <property type="match status" value="1"/>
</dbReference>
<proteinExistence type="inferred from homology"/>
<dbReference type="GO" id="GO:0005829">
    <property type="term" value="C:cytosol"/>
    <property type="evidence" value="ECO:0007669"/>
    <property type="project" value="TreeGrafter"/>
</dbReference>
<dbReference type="InterPro" id="IPR033738">
    <property type="entry name" value="AsnB_N"/>
</dbReference>
<feature type="domain" description="Glutamine amidotransferase type-2" evidence="12">
    <location>
        <begin position="2"/>
        <end position="211"/>
    </location>
</feature>
<evidence type="ECO:0000256" key="2">
    <source>
        <dbReference type="ARBA" id="ARBA00005752"/>
    </source>
</evidence>
<accession>A0A174YCW3</accession>
<dbReference type="InterPro" id="IPR006426">
    <property type="entry name" value="Asn_synth_AEB"/>
</dbReference>
<comment type="catalytic activity">
    <reaction evidence="8">
        <text>L-aspartate + L-glutamine + ATP + H2O = L-asparagine + L-glutamate + AMP + diphosphate + H(+)</text>
        <dbReference type="Rhea" id="RHEA:12228"/>
        <dbReference type="ChEBI" id="CHEBI:15377"/>
        <dbReference type="ChEBI" id="CHEBI:15378"/>
        <dbReference type="ChEBI" id="CHEBI:29985"/>
        <dbReference type="ChEBI" id="CHEBI:29991"/>
        <dbReference type="ChEBI" id="CHEBI:30616"/>
        <dbReference type="ChEBI" id="CHEBI:33019"/>
        <dbReference type="ChEBI" id="CHEBI:58048"/>
        <dbReference type="ChEBI" id="CHEBI:58359"/>
        <dbReference type="ChEBI" id="CHEBI:456215"/>
        <dbReference type="EC" id="6.3.5.4"/>
    </reaction>
</comment>
<dbReference type="Gene3D" id="3.40.50.620">
    <property type="entry name" value="HUPs"/>
    <property type="match status" value="1"/>
</dbReference>
<dbReference type="InterPro" id="IPR014729">
    <property type="entry name" value="Rossmann-like_a/b/a_fold"/>
</dbReference>
<keyword evidence="7 9" id="KW-0315">Glutamine amidotransferase</keyword>
<dbReference type="InterPro" id="IPR001962">
    <property type="entry name" value="Asn_synthase"/>
</dbReference>
<dbReference type="InterPro" id="IPR051786">
    <property type="entry name" value="ASN_synthetase/amidase"/>
</dbReference>
<keyword evidence="4 10" id="KW-0547">Nucleotide-binding</keyword>
<dbReference type="CDD" id="cd01991">
    <property type="entry name" value="Asn_synthase_B_C"/>
    <property type="match status" value="1"/>
</dbReference>
<dbReference type="RefSeq" id="WP_020435759.1">
    <property type="nucleotide sequence ID" value="NZ_CZBR01000001.1"/>
</dbReference>
<dbReference type="EC" id="6.3.5.4" evidence="3"/>
<name>A0A174YCW3_9FIRM</name>
<evidence type="ECO:0000256" key="10">
    <source>
        <dbReference type="PIRSR" id="PIRSR001589-2"/>
    </source>
</evidence>
<evidence type="ECO:0000313" key="13">
    <source>
        <dbReference type="EMBL" id="CUQ81188.1"/>
    </source>
</evidence>
<dbReference type="AlphaFoldDB" id="A0A174YCW3"/>
<keyword evidence="6 9" id="KW-0061">Asparagine biosynthesis</keyword>
<dbReference type="GO" id="GO:0006529">
    <property type="term" value="P:asparagine biosynthetic process"/>
    <property type="evidence" value="ECO:0007669"/>
    <property type="project" value="UniProtKB-KW"/>
</dbReference>
<dbReference type="PROSITE" id="PS51278">
    <property type="entry name" value="GATASE_TYPE_2"/>
    <property type="match status" value="1"/>
</dbReference>
<dbReference type="InterPro" id="IPR029055">
    <property type="entry name" value="Ntn_hydrolases_N"/>
</dbReference>
<dbReference type="CDD" id="cd00712">
    <property type="entry name" value="AsnB"/>
    <property type="match status" value="1"/>
</dbReference>
<dbReference type="Proteomes" id="UP000078383">
    <property type="component" value="Unassembled WGS sequence"/>
</dbReference>
<feature type="binding site" evidence="10">
    <location>
        <begin position="354"/>
        <end position="355"/>
    </location>
    <ligand>
        <name>ATP</name>
        <dbReference type="ChEBI" id="CHEBI:30616"/>
    </ligand>
</feature>
<evidence type="ECO:0000256" key="3">
    <source>
        <dbReference type="ARBA" id="ARBA00012737"/>
    </source>
</evidence>
<keyword evidence="13" id="KW-0436">Ligase</keyword>
<dbReference type="SUPFAM" id="SSF52402">
    <property type="entry name" value="Adenine nucleotide alpha hydrolases-like"/>
    <property type="match status" value="1"/>
</dbReference>
<dbReference type="Gene3D" id="3.60.20.10">
    <property type="entry name" value="Glutamine Phosphoribosylpyrophosphate, subunit 1, domain 1"/>
    <property type="match status" value="1"/>
</dbReference>
<feature type="active site" description="For GATase activity" evidence="9">
    <location>
        <position position="2"/>
    </location>
</feature>
<dbReference type="OrthoDB" id="9763290at2"/>
<evidence type="ECO:0000313" key="14">
    <source>
        <dbReference type="Proteomes" id="UP000078383"/>
    </source>
</evidence>
<gene>
    <name evidence="13" type="primary">asnB_1</name>
    <name evidence="13" type="ORF">ERS852502_00230</name>
</gene>
<dbReference type="Pfam" id="PF13537">
    <property type="entry name" value="GATase_7"/>
    <property type="match status" value="1"/>
</dbReference>
<reference evidence="13 14" key="1">
    <citation type="submission" date="2015-09" db="EMBL/GenBank/DDBJ databases">
        <authorList>
            <consortium name="Pathogen Informatics"/>
        </authorList>
    </citation>
    <scope>NUCLEOTIDE SEQUENCE [LARGE SCALE GENOMIC DNA]</scope>
    <source>
        <strain evidence="13 14">2789STDY5834889</strain>
    </source>
</reference>
<dbReference type="Pfam" id="PF00733">
    <property type="entry name" value="Asn_synthase"/>
    <property type="match status" value="1"/>
</dbReference>
<feature type="binding site" evidence="10">
    <location>
        <position position="281"/>
    </location>
    <ligand>
        <name>ATP</name>
        <dbReference type="ChEBI" id="CHEBI:30616"/>
    </ligand>
</feature>
<keyword evidence="9" id="KW-0028">Amino-acid biosynthesis</keyword>
<evidence type="ECO:0000256" key="9">
    <source>
        <dbReference type="PIRSR" id="PIRSR001589-1"/>
    </source>
</evidence>
<dbReference type="PANTHER" id="PTHR43284">
    <property type="entry name" value="ASPARAGINE SYNTHETASE (GLUTAMINE-HYDROLYZING)"/>
    <property type="match status" value="1"/>
</dbReference>
<dbReference type="InterPro" id="IPR017932">
    <property type="entry name" value="GATase_2_dom"/>
</dbReference>
<feature type="binding site" evidence="10">
    <location>
        <position position="98"/>
    </location>
    <ligand>
        <name>L-glutamine</name>
        <dbReference type="ChEBI" id="CHEBI:58359"/>
    </ligand>
</feature>
<protein>
    <recommendedName>
        <fullName evidence="3">asparagine synthase (glutamine-hydrolyzing)</fullName>
        <ecNumber evidence="3">6.3.5.4</ecNumber>
    </recommendedName>
</protein>